<dbReference type="PANTHER" id="PTHR12901:SF10">
    <property type="entry name" value="COENZYME Q-BINDING PROTEIN COQ10, MITOCHONDRIAL"/>
    <property type="match status" value="1"/>
</dbReference>
<dbReference type="Gene3D" id="3.30.530.20">
    <property type="match status" value="1"/>
</dbReference>
<organism evidence="3 4">
    <name type="scientific">Ancylobacter koreensis</name>
    <dbReference type="NCBI Taxonomy" id="266121"/>
    <lineage>
        <taxon>Bacteria</taxon>
        <taxon>Pseudomonadati</taxon>
        <taxon>Pseudomonadota</taxon>
        <taxon>Alphaproteobacteria</taxon>
        <taxon>Hyphomicrobiales</taxon>
        <taxon>Xanthobacteraceae</taxon>
        <taxon>Ancylobacter</taxon>
    </lineage>
</organism>
<dbReference type="InterPro" id="IPR044996">
    <property type="entry name" value="COQ10-like"/>
</dbReference>
<dbReference type="InterPro" id="IPR023393">
    <property type="entry name" value="START-like_dom_sf"/>
</dbReference>
<dbReference type="RefSeq" id="WP_247200463.1">
    <property type="nucleotide sequence ID" value="NZ_JALKCG010000003.1"/>
</dbReference>
<sequence length="159" mass="18389">MPSFRSKRRVRHSAAQMFDLVADVERYPEFVPLCESLNVRRRVASGEGVDILVADMSVAYKMFRESFTSRVTLDRPRLGIVVEYLDGPFSRLENRWNFRRLDEASCEVEFFISYEFRSRTLGLLMGAMFDAAFRRFAEAFEKRADEVYGTGEYPLAPAG</sequence>
<keyword evidence="4" id="KW-1185">Reference proteome</keyword>
<comment type="caution">
    <text evidence="3">The sequence shown here is derived from an EMBL/GenBank/DDBJ whole genome shotgun (WGS) entry which is preliminary data.</text>
</comment>
<dbReference type="CDD" id="cd07813">
    <property type="entry name" value="COQ10p_like"/>
    <property type="match status" value="1"/>
</dbReference>
<dbReference type="SUPFAM" id="SSF55961">
    <property type="entry name" value="Bet v1-like"/>
    <property type="match status" value="1"/>
</dbReference>
<evidence type="ECO:0000256" key="1">
    <source>
        <dbReference type="ARBA" id="ARBA00008918"/>
    </source>
</evidence>
<dbReference type="Proteomes" id="UP001202867">
    <property type="component" value="Unassembled WGS sequence"/>
</dbReference>
<accession>A0ABT0DMH7</accession>
<dbReference type="EMBL" id="JALKCG010000003">
    <property type="protein sequence ID" value="MCK0208471.1"/>
    <property type="molecule type" value="Genomic_DNA"/>
</dbReference>
<dbReference type="Pfam" id="PF03364">
    <property type="entry name" value="Polyketide_cyc"/>
    <property type="match status" value="1"/>
</dbReference>
<dbReference type="InterPro" id="IPR005031">
    <property type="entry name" value="COQ10_START"/>
</dbReference>
<dbReference type="PANTHER" id="PTHR12901">
    <property type="entry name" value="SPERM PROTEIN HOMOLOG"/>
    <property type="match status" value="1"/>
</dbReference>
<gene>
    <name evidence="3" type="ORF">MWN33_10555</name>
</gene>
<evidence type="ECO:0000313" key="4">
    <source>
        <dbReference type="Proteomes" id="UP001202867"/>
    </source>
</evidence>
<comment type="similarity">
    <text evidence="1">Belongs to the ribosome association toxin RatA family.</text>
</comment>
<name>A0ABT0DMH7_9HYPH</name>
<feature type="domain" description="Coenzyme Q-binding protein COQ10 START" evidence="2">
    <location>
        <begin position="10"/>
        <end position="141"/>
    </location>
</feature>
<evidence type="ECO:0000313" key="3">
    <source>
        <dbReference type="EMBL" id="MCK0208471.1"/>
    </source>
</evidence>
<protein>
    <submittedName>
        <fullName evidence="3">Type II toxin-antitoxin system RatA family toxin</fullName>
    </submittedName>
</protein>
<proteinExistence type="inferred from homology"/>
<evidence type="ECO:0000259" key="2">
    <source>
        <dbReference type="Pfam" id="PF03364"/>
    </source>
</evidence>
<reference evidence="4" key="1">
    <citation type="submission" date="2023-07" db="EMBL/GenBank/DDBJ databases">
        <title>Ancylobacter moscoviensis sp. nov., facultatively methylotrophic bacteria from activated sludge and the reclassification of Starkeya novella (Starkey 1934) Kelly et al. 2000 as Ancylobacter novellus comb. nov., Starkeya koreensis Im et al. 2006 as Ancylobacter koreensis comb.nov., Angulomicrobium tetraedrale Vasil'eva et al. 1986 as Ancylobacter tetraedralis comb. nov., Angulomicrobium amanitiforme Fritz et al. 2004 as Ancylobacter amanitiformis comb. nov. and Methylorhabdus multivorans Doronina et al. 1996 as Ancylobacter multivorans comb. nov. and emended description of the genus Ancylobacter.</title>
        <authorList>
            <person name="Doronina N."/>
            <person name="Chemodurova A."/>
            <person name="Grouzdev D."/>
            <person name="Koziaeva V."/>
            <person name="Shi W."/>
            <person name="Wu L."/>
            <person name="Kaparullina E."/>
        </authorList>
    </citation>
    <scope>NUCLEOTIDE SEQUENCE [LARGE SCALE GENOMIC DNA]</scope>
    <source>
        <strain evidence="4">Jip08</strain>
    </source>
</reference>